<evidence type="ECO:0000313" key="2">
    <source>
        <dbReference type="EMBL" id="MBR7831193.1"/>
    </source>
</evidence>
<dbReference type="AlphaFoldDB" id="A0A941INN7"/>
<dbReference type="EMBL" id="JAGSOH010000195">
    <property type="protein sequence ID" value="MBR7831193.1"/>
    <property type="molecule type" value="Genomic_DNA"/>
</dbReference>
<dbReference type="PANTHER" id="PTHR43610:SF1">
    <property type="entry name" value="N-ACETYLTRANSFERASE DOMAIN-CONTAINING PROTEIN"/>
    <property type="match status" value="1"/>
</dbReference>
<accession>A0A941INN7</accession>
<reference evidence="2" key="1">
    <citation type="submission" date="2021-04" db="EMBL/GenBank/DDBJ databases">
        <title>Genome based classification of Actinospica acidithermotolerans sp. nov., an actinobacterium isolated from an Indonesian hot spring.</title>
        <authorList>
            <person name="Kusuma A.B."/>
            <person name="Putra K.E."/>
            <person name="Nafisah S."/>
            <person name="Loh J."/>
            <person name="Nouioui I."/>
            <person name="Goodfellow M."/>
        </authorList>
    </citation>
    <scope>NUCLEOTIDE SEQUENCE</scope>
    <source>
        <strain evidence="2">MGRD01-02</strain>
    </source>
</reference>
<feature type="domain" description="N-acetyltransferase" evidence="1">
    <location>
        <begin position="13"/>
        <end position="167"/>
    </location>
</feature>
<organism evidence="2 3">
    <name type="scientific">Actinospica acidithermotolerans</name>
    <dbReference type="NCBI Taxonomy" id="2828514"/>
    <lineage>
        <taxon>Bacteria</taxon>
        <taxon>Bacillati</taxon>
        <taxon>Actinomycetota</taxon>
        <taxon>Actinomycetes</taxon>
        <taxon>Catenulisporales</taxon>
        <taxon>Actinospicaceae</taxon>
        <taxon>Actinospica</taxon>
    </lineage>
</organism>
<sequence length="243" mass="26879">MPAPITLTGRLVRLEPMREEHLGELLQAATEDRSSFGYTYVPRDAAAVRRYLDVALEDLDAHVALAFTQIDLRDGRVVGSTRFRELEYWNAGVWPPRHGRTNPSGIPDAVEIGSTWLAPRAQRTGINLEAKLLMLTHAFETWQVHRVSLKADTRNARSHRAIMELGATFEGTRRAHFPASEGGVRDSHLYSLLAPEWQAVKTRLRARLDRHHAALAPLTPLEQLAPAAPLAPLAGAEAALQAA</sequence>
<evidence type="ECO:0000259" key="1">
    <source>
        <dbReference type="Pfam" id="PF13302"/>
    </source>
</evidence>
<evidence type="ECO:0000313" key="3">
    <source>
        <dbReference type="Proteomes" id="UP000676325"/>
    </source>
</evidence>
<dbReference type="Pfam" id="PF13302">
    <property type="entry name" value="Acetyltransf_3"/>
    <property type="match status" value="1"/>
</dbReference>
<dbReference type="InterPro" id="IPR000182">
    <property type="entry name" value="GNAT_dom"/>
</dbReference>
<name>A0A941INN7_9ACTN</name>
<dbReference type="SUPFAM" id="SSF55729">
    <property type="entry name" value="Acyl-CoA N-acyltransferases (Nat)"/>
    <property type="match status" value="1"/>
</dbReference>
<comment type="caution">
    <text evidence="2">The sequence shown here is derived from an EMBL/GenBank/DDBJ whole genome shotgun (WGS) entry which is preliminary data.</text>
</comment>
<dbReference type="Gene3D" id="3.40.630.30">
    <property type="match status" value="1"/>
</dbReference>
<dbReference type="InterPro" id="IPR016181">
    <property type="entry name" value="Acyl_CoA_acyltransferase"/>
</dbReference>
<proteinExistence type="predicted"/>
<dbReference type="Proteomes" id="UP000676325">
    <property type="component" value="Unassembled WGS sequence"/>
</dbReference>
<dbReference type="GO" id="GO:0016747">
    <property type="term" value="F:acyltransferase activity, transferring groups other than amino-acyl groups"/>
    <property type="evidence" value="ECO:0007669"/>
    <property type="project" value="InterPro"/>
</dbReference>
<gene>
    <name evidence="2" type="ORF">KDK95_33110</name>
</gene>
<dbReference type="PANTHER" id="PTHR43610">
    <property type="entry name" value="BLL6696 PROTEIN"/>
    <property type="match status" value="1"/>
</dbReference>
<keyword evidence="3" id="KW-1185">Reference proteome</keyword>
<dbReference type="RefSeq" id="WP_212522309.1">
    <property type="nucleotide sequence ID" value="NZ_JAGSOH010000195.1"/>
</dbReference>
<protein>
    <submittedName>
        <fullName evidence="2">GNAT family N-acetyltransferase</fullName>
    </submittedName>
</protein>